<evidence type="ECO:0000256" key="1">
    <source>
        <dbReference type="ARBA" id="ARBA00004752"/>
    </source>
</evidence>
<dbReference type="UniPathway" id="UPA00219"/>
<dbReference type="GO" id="GO:0016740">
    <property type="term" value="F:transferase activity"/>
    <property type="evidence" value="ECO:0007669"/>
    <property type="project" value="UniProtKB-KW"/>
</dbReference>
<dbReference type="SUPFAM" id="SSF141523">
    <property type="entry name" value="L,D-transpeptidase catalytic domain-like"/>
    <property type="match status" value="1"/>
</dbReference>
<evidence type="ECO:0000256" key="2">
    <source>
        <dbReference type="ARBA" id="ARBA00022679"/>
    </source>
</evidence>
<evidence type="ECO:0000313" key="10">
    <source>
        <dbReference type="Proteomes" id="UP000184052"/>
    </source>
</evidence>
<protein>
    <submittedName>
        <fullName evidence="9">SH3 domain-containing protein</fullName>
    </submittedName>
</protein>
<dbReference type="RefSeq" id="WP_073045761.1">
    <property type="nucleotide sequence ID" value="NZ_FQZL01000004.1"/>
</dbReference>
<dbReference type="PROSITE" id="PS51257">
    <property type="entry name" value="PROKAR_LIPOPROTEIN"/>
    <property type="match status" value="1"/>
</dbReference>
<dbReference type="Pfam" id="PF03734">
    <property type="entry name" value="YkuD"/>
    <property type="match status" value="1"/>
</dbReference>
<dbReference type="STRING" id="1121476.SAMN02745751_00209"/>
<evidence type="ECO:0000313" key="9">
    <source>
        <dbReference type="EMBL" id="SHI38652.1"/>
    </source>
</evidence>
<dbReference type="InterPro" id="IPR005490">
    <property type="entry name" value="LD_TPept_cat_dom"/>
</dbReference>
<dbReference type="GO" id="GO:0018104">
    <property type="term" value="P:peptidoglycan-protein cross-linking"/>
    <property type="evidence" value="ECO:0007669"/>
    <property type="project" value="TreeGrafter"/>
</dbReference>
<dbReference type="Gene3D" id="2.40.440.10">
    <property type="entry name" value="L,D-transpeptidase catalytic domain-like"/>
    <property type="match status" value="1"/>
</dbReference>
<reference evidence="9 10" key="1">
    <citation type="submission" date="2016-11" db="EMBL/GenBank/DDBJ databases">
        <authorList>
            <person name="Jaros S."/>
            <person name="Januszkiewicz K."/>
            <person name="Wedrychowicz H."/>
        </authorList>
    </citation>
    <scope>NUCLEOTIDE SEQUENCE [LARGE SCALE GENOMIC DNA]</scope>
    <source>
        <strain evidence="9 10">DSM 17477</strain>
    </source>
</reference>
<keyword evidence="5 6" id="KW-0961">Cell wall biogenesis/degradation</keyword>
<dbReference type="CDD" id="cd16913">
    <property type="entry name" value="YkuD_like"/>
    <property type="match status" value="1"/>
</dbReference>
<dbReference type="PANTHER" id="PTHR30582:SF2">
    <property type="entry name" value="L,D-TRANSPEPTIDASE YCIB-RELATED"/>
    <property type="match status" value="1"/>
</dbReference>
<dbReference type="AlphaFoldDB" id="A0A1M6AQA9"/>
<evidence type="ECO:0000256" key="4">
    <source>
        <dbReference type="ARBA" id="ARBA00022984"/>
    </source>
</evidence>
<feature type="active site" description="Nucleophile" evidence="6">
    <location>
        <position position="236"/>
    </location>
</feature>
<evidence type="ECO:0000259" key="8">
    <source>
        <dbReference type="PROSITE" id="PS52029"/>
    </source>
</evidence>
<organism evidence="9 10">
    <name type="scientific">Dethiosulfatibacter aminovorans DSM 17477</name>
    <dbReference type="NCBI Taxonomy" id="1121476"/>
    <lineage>
        <taxon>Bacteria</taxon>
        <taxon>Bacillati</taxon>
        <taxon>Bacillota</taxon>
        <taxon>Tissierellia</taxon>
        <taxon>Dethiosulfatibacter</taxon>
    </lineage>
</organism>
<keyword evidence="3 6" id="KW-0133">Cell shape</keyword>
<dbReference type="Gene3D" id="2.30.30.40">
    <property type="entry name" value="SH3 Domains"/>
    <property type="match status" value="1"/>
</dbReference>
<keyword evidence="10" id="KW-1185">Reference proteome</keyword>
<feature type="region of interest" description="Disordered" evidence="7">
    <location>
        <begin position="26"/>
        <end position="52"/>
    </location>
</feature>
<accession>A0A1M6AQA9</accession>
<dbReference type="GO" id="GO:0005576">
    <property type="term" value="C:extracellular region"/>
    <property type="evidence" value="ECO:0007669"/>
    <property type="project" value="TreeGrafter"/>
</dbReference>
<evidence type="ECO:0000256" key="6">
    <source>
        <dbReference type="PROSITE-ProRule" id="PRU01373"/>
    </source>
</evidence>
<evidence type="ECO:0000256" key="7">
    <source>
        <dbReference type="SAM" id="MobiDB-lite"/>
    </source>
</evidence>
<feature type="domain" description="L,D-TPase catalytic" evidence="8">
    <location>
        <begin position="138"/>
        <end position="260"/>
    </location>
</feature>
<dbReference type="GO" id="GO:0071972">
    <property type="term" value="F:peptidoglycan L,D-transpeptidase activity"/>
    <property type="evidence" value="ECO:0007669"/>
    <property type="project" value="TreeGrafter"/>
</dbReference>
<keyword evidence="2" id="KW-0808">Transferase</keyword>
<keyword evidence="4 6" id="KW-0573">Peptidoglycan synthesis</keyword>
<feature type="active site" description="Proton donor/acceptor" evidence="6">
    <location>
        <position position="210"/>
    </location>
</feature>
<sequence>MKNRKVIFLLTMALMVTGCVLKEDTQQKEEKEEIITESQIDTEQEGSTPEVEEPKIYMGQVLDTNETDGEINVYDINSYKGNIIGTLEDYEEVELIETVPFGWFKVRLEDGSEGYAEAISIRTEEIPPHEYNKDSSEYVLIFTHEDQTLKIFKNGDLVKESLGSSGVWDSFTPKGIFEIEDGRRGEWSYIERFGVGLKYWVGFRWIYLFHSTPFDKDGNIIVEEAEKIGEPASHGCIRLPVDAAKYIYDNIPVGSIVLIY</sequence>
<dbReference type="PANTHER" id="PTHR30582">
    <property type="entry name" value="L,D-TRANSPEPTIDASE"/>
    <property type="match status" value="1"/>
</dbReference>
<dbReference type="OrthoDB" id="177750at2"/>
<dbReference type="Proteomes" id="UP000184052">
    <property type="component" value="Unassembled WGS sequence"/>
</dbReference>
<comment type="pathway">
    <text evidence="1 6">Cell wall biogenesis; peptidoglycan biosynthesis.</text>
</comment>
<proteinExistence type="predicted"/>
<dbReference type="PROSITE" id="PS52029">
    <property type="entry name" value="LD_TPASE"/>
    <property type="match status" value="1"/>
</dbReference>
<dbReference type="GO" id="GO:0008360">
    <property type="term" value="P:regulation of cell shape"/>
    <property type="evidence" value="ECO:0007669"/>
    <property type="project" value="UniProtKB-UniRule"/>
</dbReference>
<name>A0A1M6AQA9_9FIRM</name>
<dbReference type="EMBL" id="FQZL01000004">
    <property type="protein sequence ID" value="SHI38652.1"/>
    <property type="molecule type" value="Genomic_DNA"/>
</dbReference>
<gene>
    <name evidence="9" type="ORF">SAMN02745751_00209</name>
</gene>
<evidence type="ECO:0000256" key="5">
    <source>
        <dbReference type="ARBA" id="ARBA00023316"/>
    </source>
</evidence>
<evidence type="ECO:0000256" key="3">
    <source>
        <dbReference type="ARBA" id="ARBA00022960"/>
    </source>
</evidence>
<dbReference type="GO" id="GO:0071555">
    <property type="term" value="P:cell wall organization"/>
    <property type="evidence" value="ECO:0007669"/>
    <property type="project" value="UniProtKB-UniRule"/>
</dbReference>
<dbReference type="InterPro" id="IPR050979">
    <property type="entry name" value="LD-transpeptidase"/>
</dbReference>
<dbReference type="InterPro" id="IPR038063">
    <property type="entry name" value="Transpep_catalytic_dom"/>
</dbReference>